<feature type="transmembrane region" description="Helical" evidence="1">
    <location>
        <begin position="117"/>
        <end position="136"/>
    </location>
</feature>
<feature type="transmembrane region" description="Helical" evidence="1">
    <location>
        <begin position="94"/>
        <end position="111"/>
    </location>
</feature>
<keyword evidence="3" id="KW-1185">Reference proteome</keyword>
<keyword evidence="1" id="KW-0472">Membrane</keyword>
<name>A0A1H8XC93_9BRAD</name>
<gene>
    <name evidence="2" type="ORF">SAMN05444123_12012</name>
</gene>
<keyword evidence="1" id="KW-0812">Transmembrane</keyword>
<protein>
    <submittedName>
        <fullName evidence="2">Uncharacterized protein</fullName>
    </submittedName>
</protein>
<evidence type="ECO:0000313" key="2">
    <source>
        <dbReference type="EMBL" id="SEP37604.1"/>
    </source>
</evidence>
<reference evidence="3" key="1">
    <citation type="submission" date="2016-10" db="EMBL/GenBank/DDBJ databases">
        <authorList>
            <person name="Varghese N."/>
            <person name="Submissions S."/>
        </authorList>
    </citation>
    <scope>NUCLEOTIDE SEQUENCE [LARGE SCALE GENOMIC DNA]</scope>
    <source>
        <strain evidence="3">DSM 123</strain>
    </source>
</reference>
<dbReference type="Proteomes" id="UP000199615">
    <property type="component" value="Unassembled WGS sequence"/>
</dbReference>
<keyword evidence="1" id="KW-1133">Transmembrane helix</keyword>
<evidence type="ECO:0000256" key="1">
    <source>
        <dbReference type="SAM" id="Phobius"/>
    </source>
</evidence>
<evidence type="ECO:0000313" key="3">
    <source>
        <dbReference type="Proteomes" id="UP000199615"/>
    </source>
</evidence>
<dbReference type="AlphaFoldDB" id="A0A1H8XC93"/>
<accession>A0A1H8XC93</accession>
<dbReference type="OrthoDB" id="7960265at2"/>
<sequence length="155" mass="15874">MTDASALPTSAAATHRVHGSAPRRAIALLAAVSAIAIALLVSSPEASTLAVTSSDAELVMLLRFMAAVKALLALVALGVSVWRLGFPASPALKVAYTLAPALMCAAPVVIWQMADVAFGAGLFHAGFVLLLLALYADRGQAVELAKSAALKLRRA</sequence>
<proteinExistence type="predicted"/>
<feature type="transmembrane region" description="Helical" evidence="1">
    <location>
        <begin position="25"/>
        <end position="41"/>
    </location>
</feature>
<feature type="transmembrane region" description="Helical" evidence="1">
    <location>
        <begin position="61"/>
        <end position="82"/>
    </location>
</feature>
<organism evidence="2 3">
    <name type="scientific">Rhodopseudomonas pseudopalustris</name>
    <dbReference type="NCBI Taxonomy" id="1513892"/>
    <lineage>
        <taxon>Bacteria</taxon>
        <taxon>Pseudomonadati</taxon>
        <taxon>Pseudomonadota</taxon>
        <taxon>Alphaproteobacteria</taxon>
        <taxon>Hyphomicrobiales</taxon>
        <taxon>Nitrobacteraceae</taxon>
        <taxon>Rhodopseudomonas</taxon>
    </lineage>
</organism>
<dbReference type="EMBL" id="FODT01000020">
    <property type="protein sequence ID" value="SEP37604.1"/>
    <property type="molecule type" value="Genomic_DNA"/>
</dbReference>
<dbReference type="RefSeq" id="WP_092686352.1">
    <property type="nucleotide sequence ID" value="NZ_FODT01000020.1"/>
</dbReference>